<organism evidence="8 9">
    <name type="scientific">Mycolicibacterium iranicum</name>
    <name type="common">Mycobacterium iranicum</name>
    <dbReference type="NCBI Taxonomy" id="912594"/>
    <lineage>
        <taxon>Bacteria</taxon>
        <taxon>Bacillati</taxon>
        <taxon>Actinomycetota</taxon>
        <taxon>Actinomycetes</taxon>
        <taxon>Mycobacteriales</taxon>
        <taxon>Mycobacteriaceae</taxon>
        <taxon>Mycolicibacterium</taxon>
    </lineage>
</organism>
<feature type="transmembrane region" description="Helical" evidence="6">
    <location>
        <begin position="112"/>
        <end position="129"/>
    </location>
</feature>
<dbReference type="PANTHER" id="PTHR43124:SF5">
    <property type="entry name" value="PURINE RIBONUCLEOSIDE EFFLUX PUMP NEPI"/>
    <property type="match status" value="1"/>
</dbReference>
<gene>
    <name evidence="8" type="ORF">A4X20_02565</name>
</gene>
<dbReference type="PANTHER" id="PTHR43124">
    <property type="entry name" value="PURINE EFFLUX PUMP PBUE"/>
    <property type="match status" value="1"/>
</dbReference>
<feature type="transmembrane region" description="Helical" evidence="6">
    <location>
        <begin position="273"/>
        <end position="293"/>
    </location>
</feature>
<evidence type="ECO:0000256" key="5">
    <source>
        <dbReference type="ARBA" id="ARBA00023136"/>
    </source>
</evidence>
<protein>
    <submittedName>
        <fullName evidence="8">Transporter</fullName>
    </submittedName>
</protein>
<feature type="transmembrane region" description="Helical" evidence="6">
    <location>
        <begin position="212"/>
        <end position="236"/>
    </location>
</feature>
<dbReference type="Proteomes" id="UP000078396">
    <property type="component" value="Unassembled WGS sequence"/>
</dbReference>
<evidence type="ECO:0000259" key="7">
    <source>
        <dbReference type="PROSITE" id="PS50850"/>
    </source>
</evidence>
<dbReference type="Gene3D" id="1.20.1250.20">
    <property type="entry name" value="MFS general substrate transporter like domains"/>
    <property type="match status" value="1"/>
</dbReference>
<evidence type="ECO:0000313" key="8">
    <source>
        <dbReference type="EMBL" id="OAN41761.1"/>
    </source>
</evidence>
<evidence type="ECO:0000313" key="9">
    <source>
        <dbReference type="Proteomes" id="UP000078396"/>
    </source>
</evidence>
<feature type="transmembrane region" description="Helical" evidence="6">
    <location>
        <begin position="52"/>
        <end position="71"/>
    </location>
</feature>
<dbReference type="STRING" id="912594.AWC12_12895"/>
<keyword evidence="3 6" id="KW-0812">Transmembrane</keyword>
<dbReference type="InterPro" id="IPR036259">
    <property type="entry name" value="MFS_trans_sf"/>
</dbReference>
<dbReference type="Pfam" id="PF07690">
    <property type="entry name" value="MFS_1"/>
    <property type="match status" value="1"/>
</dbReference>
<comment type="subcellular location">
    <subcellularLocation>
        <location evidence="1">Cell membrane</location>
        <topology evidence="1">Multi-pass membrane protein</topology>
    </subcellularLocation>
</comment>
<dbReference type="PRINTS" id="PR01035">
    <property type="entry name" value="TCRTETA"/>
</dbReference>
<feature type="transmembrane region" description="Helical" evidence="6">
    <location>
        <begin position="242"/>
        <end position="261"/>
    </location>
</feature>
<feature type="transmembrane region" description="Helical" evidence="6">
    <location>
        <begin position="171"/>
        <end position="191"/>
    </location>
</feature>
<evidence type="ECO:0000256" key="1">
    <source>
        <dbReference type="ARBA" id="ARBA00004651"/>
    </source>
</evidence>
<accession>A0A178M1B5</accession>
<keyword evidence="4 6" id="KW-1133">Transmembrane helix</keyword>
<dbReference type="InterPro" id="IPR020846">
    <property type="entry name" value="MFS_dom"/>
</dbReference>
<dbReference type="SUPFAM" id="SSF103473">
    <property type="entry name" value="MFS general substrate transporter"/>
    <property type="match status" value="1"/>
</dbReference>
<dbReference type="GO" id="GO:0022857">
    <property type="term" value="F:transmembrane transporter activity"/>
    <property type="evidence" value="ECO:0007669"/>
    <property type="project" value="InterPro"/>
</dbReference>
<feature type="transmembrane region" description="Helical" evidence="6">
    <location>
        <begin position="362"/>
        <end position="381"/>
    </location>
</feature>
<dbReference type="InterPro" id="IPR001958">
    <property type="entry name" value="Tet-R_TetA/multi-R_MdtG-like"/>
</dbReference>
<dbReference type="PROSITE" id="PS50850">
    <property type="entry name" value="MFS"/>
    <property type="match status" value="1"/>
</dbReference>
<feature type="transmembrane region" description="Helical" evidence="6">
    <location>
        <begin position="83"/>
        <end position="106"/>
    </location>
</feature>
<evidence type="ECO:0000256" key="4">
    <source>
        <dbReference type="ARBA" id="ARBA00022989"/>
    </source>
</evidence>
<dbReference type="EMBL" id="LWCS01000002">
    <property type="protein sequence ID" value="OAN41761.1"/>
    <property type="molecule type" value="Genomic_DNA"/>
</dbReference>
<feature type="transmembrane region" description="Helical" evidence="6">
    <location>
        <begin position="334"/>
        <end position="356"/>
    </location>
</feature>
<evidence type="ECO:0000256" key="6">
    <source>
        <dbReference type="SAM" id="Phobius"/>
    </source>
</evidence>
<sequence>MSIFTPVTSDLRATLPALLSLAVASCLAVTTEVLPVGLLTGIGDRFGVEASVTGLLVTLYAVMVATLAVPLTLITSRYPRKPLLLLTLAGYALSNVMVAAAPVFAVVAAGRVIGGITHALFFSLCIGYVPRLVSGAYVGRALALATGGASAGFVLGVPLSTSLGTAVGWRASFAVLAVASVAVLVVVAVVLPEVAGDHPVGTGDGRNSGLAAVAIANVLTYLGQFTLYTFITLLVLSSGLEPVLVGPLLLLCGACGFVGLYCTARTLDRNPRATAAIVLLIVIGGLVMLGYAYPTLGLVVLAAAVWNGAFGGVPSIYQACAVRAQAVSPELAGAWINATANLGIAGGAAIGAGVLTVADVAVLPWVAAGLVACGLVVVVVARRAFPATP</sequence>
<dbReference type="InterPro" id="IPR050189">
    <property type="entry name" value="MFS_Efflux_Transporters"/>
</dbReference>
<keyword evidence="2" id="KW-1003">Cell membrane</keyword>
<dbReference type="GO" id="GO:0005886">
    <property type="term" value="C:plasma membrane"/>
    <property type="evidence" value="ECO:0007669"/>
    <property type="project" value="UniProtKB-SubCell"/>
</dbReference>
<name>A0A178M1B5_MYCIR</name>
<dbReference type="OrthoDB" id="2810795at2"/>
<feature type="transmembrane region" description="Helical" evidence="6">
    <location>
        <begin position="299"/>
        <end position="322"/>
    </location>
</feature>
<reference evidence="8 9" key="1">
    <citation type="submission" date="2016-04" db="EMBL/GenBank/DDBJ databases">
        <title>Draft Genome Sequences of Staphylococcus capitis Strain H36, S. capitis Strain H65, S. cohnii Strain H62, S. hominis Strain H69, Mycobacterium iranicum Strain H39, Plantibacter sp. Strain H53, Pseudomonas oryzihabitans Strain H72, and Microbacterium sp. Strain H83, isolated from residential settings.</title>
        <authorList>
            <person name="Lymperopoulou D."/>
            <person name="Adams R.I."/>
            <person name="Lindow S."/>
            <person name="Coil D.A."/>
            <person name="Jospin G."/>
            <person name="Eisen J.A."/>
        </authorList>
    </citation>
    <scope>NUCLEOTIDE SEQUENCE [LARGE SCALE GENOMIC DNA]</scope>
    <source>
        <strain evidence="8 9">H39</strain>
    </source>
</reference>
<comment type="caution">
    <text evidence="8">The sequence shown here is derived from an EMBL/GenBank/DDBJ whole genome shotgun (WGS) entry which is preliminary data.</text>
</comment>
<keyword evidence="5 6" id="KW-0472">Membrane</keyword>
<feature type="transmembrane region" description="Helical" evidence="6">
    <location>
        <begin position="141"/>
        <end position="159"/>
    </location>
</feature>
<feature type="domain" description="Major facilitator superfamily (MFS) profile" evidence="7">
    <location>
        <begin position="17"/>
        <end position="386"/>
    </location>
</feature>
<evidence type="ECO:0000256" key="2">
    <source>
        <dbReference type="ARBA" id="ARBA00022475"/>
    </source>
</evidence>
<proteinExistence type="predicted"/>
<dbReference type="AlphaFoldDB" id="A0A178M1B5"/>
<evidence type="ECO:0000256" key="3">
    <source>
        <dbReference type="ARBA" id="ARBA00022692"/>
    </source>
</evidence>
<dbReference type="InterPro" id="IPR011701">
    <property type="entry name" value="MFS"/>
</dbReference>